<dbReference type="GeneID" id="5723859"/>
<dbReference type="AlphaFoldDB" id="A0A2K3DAY5"/>
<protein>
    <submittedName>
        <fullName evidence="1">Uncharacterized protein</fullName>
    </submittedName>
</protein>
<keyword evidence="2" id="KW-1185">Reference proteome</keyword>
<gene>
    <name evidence="1" type="ORF">CHLRE_10g447600v5</name>
</gene>
<reference evidence="1 2" key="1">
    <citation type="journal article" date="2007" name="Science">
        <title>The Chlamydomonas genome reveals the evolution of key animal and plant functions.</title>
        <authorList>
            <person name="Merchant S.S."/>
            <person name="Prochnik S.E."/>
            <person name="Vallon O."/>
            <person name="Harris E.H."/>
            <person name="Karpowicz S.J."/>
            <person name="Witman G.B."/>
            <person name="Terry A."/>
            <person name="Salamov A."/>
            <person name="Fritz-Laylin L.K."/>
            <person name="Marechal-Drouard L."/>
            <person name="Marshall W.F."/>
            <person name="Qu L.H."/>
            <person name="Nelson D.R."/>
            <person name="Sanderfoot A.A."/>
            <person name="Spalding M.H."/>
            <person name="Kapitonov V.V."/>
            <person name="Ren Q."/>
            <person name="Ferris P."/>
            <person name="Lindquist E."/>
            <person name="Shapiro H."/>
            <person name="Lucas S.M."/>
            <person name="Grimwood J."/>
            <person name="Schmutz J."/>
            <person name="Cardol P."/>
            <person name="Cerutti H."/>
            <person name="Chanfreau G."/>
            <person name="Chen C.L."/>
            <person name="Cognat V."/>
            <person name="Croft M.T."/>
            <person name="Dent R."/>
            <person name="Dutcher S."/>
            <person name="Fernandez E."/>
            <person name="Fukuzawa H."/>
            <person name="Gonzalez-Ballester D."/>
            <person name="Gonzalez-Halphen D."/>
            <person name="Hallmann A."/>
            <person name="Hanikenne M."/>
            <person name="Hippler M."/>
            <person name="Inwood W."/>
            <person name="Jabbari K."/>
            <person name="Kalanon M."/>
            <person name="Kuras R."/>
            <person name="Lefebvre P.A."/>
            <person name="Lemaire S.D."/>
            <person name="Lobanov A.V."/>
            <person name="Lohr M."/>
            <person name="Manuell A."/>
            <person name="Meier I."/>
            <person name="Mets L."/>
            <person name="Mittag M."/>
            <person name="Mittelmeier T."/>
            <person name="Moroney J.V."/>
            <person name="Moseley J."/>
            <person name="Napoli C."/>
            <person name="Nedelcu A.M."/>
            <person name="Niyogi K."/>
            <person name="Novoselov S.V."/>
            <person name="Paulsen I.T."/>
            <person name="Pazour G."/>
            <person name="Purton S."/>
            <person name="Ral J.P."/>
            <person name="Riano-Pachon D.M."/>
            <person name="Riekhof W."/>
            <person name="Rymarquis L."/>
            <person name="Schroda M."/>
            <person name="Stern D."/>
            <person name="Umen J."/>
            <person name="Willows R."/>
            <person name="Wilson N."/>
            <person name="Zimmer S.L."/>
            <person name="Allmer J."/>
            <person name="Balk J."/>
            <person name="Bisova K."/>
            <person name="Chen C.J."/>
            <person name="Elias M."/>
            <person name="Gendler K."/>
            <person name="Hauser C."/>
            <person name="Lamb M.R."/>
            <person name="Ledford H."/>
            <person name="Long J.C."/>
            <person name="Minagawa J."/>
            <person name="Page M.D."/>
            <person name="Pan J."/>
            <person name="Pootakham W."/>
            <person name="Roje S."/>
            <person name="Rose A."/>
            <person name="Stahlberg E."/>
            <person name="Terauchi A.M."/>
            <person name="Yang P."/>
            <person name="Ball S."/>
            <person name="Bowler C."/>
            <person name="Dieckmann C.L."/>
            <person name="Gladyshev V.N."/>
            <person name="Green P."/>
            <person name="Jorgensen R."/>
            <person name="Mayfield S."/>
            <person name="Mueller-Roeber B."/>
            <person name="Rajamani S."/>
            <person name="Sayre R.T."/>
            <person name="Brokstein P."/>
            <person name="Dubchak I."/>
            <person name="Goodstein D."/>
            <person name="Hornick L."/>
            <person name="Huang Y.W."/>
            <person name="Jhaveri J."/>
            <person name="Luo Y."/>
            <person name="Martinez D."/>
            <person name="Ngau W.C."/>
            <person name="Otillar B."/>
            <person name="Poliakov A."/>
            <person name="Porter A."/>
            <person name="Szajkowski L."/>
            <person name="Werner G."/>
            <person name="Zhou K."/>
            <person name="Grigoriev I.V."/>
            <person name="Rokhsar D.S."/>
            <person name="Grossman A.R."/>
        </authorList>
    </citation>
    <scope>NUCLEOTIDE SEQUENCE [LARGE SCALE GENOMIC DNA]</scope>
    <source>
        <strain evidence="2">CC-503</strain>
    </source>
</reference>
<dbReference type="RefSeq" id="XP_042920305.1">
    <property type="nucleotide sequence ID" value="XM_043066908.1"/>
</dbReference>
<proteinExistence type="predicted"/>
<dbReference type="EMBL" id="CM008971">
    <property type="protein sequence ID" value="PNW77693.1"/>
    <property type="molecule type" value="Genomic_DNA"/>
</dbReference>
<evidence type="ECO:0000313" key="2">
    <source>
        <dbReference type="Proteomes" id="UP000006906"/>
    </source>
</evidence>
<dbReference type="InParanoid" id="A0A2K3DAY5"/>
<dbReference type="Proteomes" id="UP000006906">
    <property type="component" value="Chromosome 10"/>
</dbReference>
<dbReference type="OrthoDB" id="558804at2759"/>
<organism evidence="1 2">
    <name type="scientific">Chlamydomonas reinhardtii</name>
    <name type="common">Chlamydomonas smithii</name>
    <dbReference type="NCBI Taxonomy" id="3055"/>
    <lineage>
        <taxon>Eukaryota</taxon>
        <taxon>Viridiplantae</taxon>
        <taxon>Chlorophyta</taxon>
        <taxon>core chlorophytes</taxon>
        <taxon>Chlorophyceae</taxon>
        <taxon>CS clade</taxon>
        <taxon>Chlamydomonadales</taxon>
        <taxon>Chlamydomonadaceae</taxon>
        <taxon>Chlamydomonas</taxon>
    </lineage>
</organism>
<dbReference type="KEGG" id="cre:CHLRE_10g447600v5"/>
<evidence type="ECO:0000313" key="1">
    <source>
        <dbReference type="EMBL" id="PNW77693.1"/>
    </source>
</evidence>
<name>A0A2K3DAY5_CHLRE</name>
<dbReference type="Gramene" id="PNW77693">
    <property type="protein sequence ID" value="PNW77693"/>
    <property type="gene ID" value="CHLRE_10g447600v5"/>
</dbReference>
<accession>A0A2K3DAY5</accession>
<sequence>MIHATVPPHRFVNAADGSGSRSSRRPHKMWLAWLARAARGVKGVWKHFARHCSLASTGIATPSDCAASPATLSRSTSDNSLRSADSFDRIREVKVAFEPAVVCVSSDPNSCSSKSALAPPPAPKQQKPAKPARILLPVASIAAALHGAAPAASGCDAAGGDVIPAEACVAYSVLSSPRPMALGGNLLSGPRQLQASFLKLQQAASDAATSVAAKPVSIAAAAAAAAAPASVQQQEVPTPVMSAEEHAAAQAAQARQFAEWRRADMEQTAAQDATRTVFPTLHTVLSYQWSKVPSVYTEVSVAPGFVIQPKAASA</sequence>